<feature type="transmembrane region" description="Helical" evidence="8">
    <location>
        <begin position="221"/>
        <end position="237"/>
    </location>
</feature>
<keyword evidence="2" id="KW-0813">Transport</keyword>
<feature type="transmembrane region" description="Helical" evidence="8">
    <location>
        <begin position="375"/>
        <end position="394"/>
    </location>
</feature>
<feature type="transmembrane region" description="Helical" evidence="8">
    <location>
        <begin position="47"/>
        <end position="70"/>
    </location>
</feature>
<feature type="compositionally biased region" description="Basic and acidic residues" evidence="7">
    <location>
        <begin position="416"/>
        <end position="430"/>
    </location>
</feature>
<dbReference type="PANTHER" id="PTHR23517">
    <property type="entry name" value="RESISTANCE PROTEIN MDTM, PUTATIVE-RELATED-RELATED"/>
    <property type="match status" value="1"/>
</dbReference>
<dbReference type="RefSeq" id="WP_037895658.1">
    <property type="nucleotide sequence ID" value="NZ_BNEE01000004.1"/>
</dbReference>
<dbReference type="GO" id="GO:0022857">
    <property type="term" value="F:transmembrane transporter activity"/>
    <property type="evidence" value="ECO:0007669"/>
    <property type="project" value="InterPro"/>
</dbReference>
<accession>A0A919LC72</accession>
<dbReference type="SUPFAM" id="SSF103473">
    <property type="entry name" value="MFS general substrate transporter"/>
    <property type="match status" value="1"/>
</dbReference>
<dbReference type="InterPro" id="IPR050171">
    <property type="entry name" value="MFS_Transporters"/>
</dbReference>
<evidence type="ECO:0000256" key="2">
    <source>
        <dbReference type="ARBA" id="ARBA00022448"/>
    </source>
</evidence>
<keyword evidence="4 8" id="KW-0812">Transmembrane</keyword>
<evidence type="ECO:0000256" key="1">
    <source>
        <dbReference type="ARBA" id="ARBA00004651"/>
    </source>
</evidence>
<keyword evidence="3" id="KW-1003">Cell membrane</keyword>
<comment type="subcellular location">
    <subcellularLocation>
        <location evidence="1">Cell membrane</location>
        <topology evidence="1">Multi-pass membrane protein</topology>
    </subcellularLocation>
</comment>
<keyword evidence="11" id="KW-1185">Reference proteome</keyword>
<evidence type="ECO:0000256" key="3">
    <source>
        <dbReference type="ARBA" id="ARBA00022475"/>
    </source>
</evidence>
<keyword evidence="5 8" id="KW-1133">Transmembrane helix</keyword>
<feature type="domain" description="Major facilitator superfamily (MFS) profile" evidence="9">
    <location>
        <begin position="16"/>
        <end position="398"/>
    </location>
</feature>
<protein>
    <recommendedName>
        <fullName evidence="9">Major facilitator superfamily (MFS) profile domain-containing protein</fullName>
    </recommendedName>
</protein>
<feature type="transmembrane region" description="Helical" evidence="8">
    <location>
        <begin position="17"/>
        <end position="41"/>
    </location>
</feature>
<evidence type="ECO:0000256" key="7">
    <source>
        <dbReference type="SAM" id="MobiDB-lite"/>
    </source>
</evidence>
<gene>
    <name evidence="10" type="ORF">Sxan_21350</name>
</gene>
<feature type="transmembrane region" description="Helical" evidence="8">
    <location>
        <begin position="169"/>
        <end position="189"/>
    </location>
</feature>
<feature type="transmembrane region" description="Helical" evidence="8">
    <location>
        <begin position="257"/>
        <end position="280"/>
    </location>
</feature>
<feature type="transmembrane region" description="Helical" evidence="8">
    <location>
        <begin position="82"/>
        <end position="100"/>
    </location>
</feature>
<evidence type="ECO:0000256" key="6">
    <source>
        <dbReference type="ARBA" id="ARBA00023136"/>
    </source>
</evidence>
<evidence type="ECO:0000256" key="5">
    <source>
        <dbReference type="ARBA" id="ARBA00022989"/>
    </source>
</evidence>
<reference evidence="10" key="1">
    <citation type="submission" date="2020-09" db="EMBL/GenBank/DDBJ databases">
        <title>Whole genome shotgun sequence of Streptomyces xanthophaeus NBRC 12829.</title>
        <authorList>
            <person name="Komaki H."/>
            <person name="Tamura T."/>
        </authorList>
    </citation>
    <scope>NUCLEOTIDE SEQUENCE</scope>
    <source>
        <strain evidence="10">NBRC 12829</strain>
    </source>
</reference>
<evidence type="ECO:0000256" key="8">
    <source>
        <dbReference type="SAM" id="Phobius"/>
    </source>
</evidence>
<dbReference type="Proteomes" id="UP000600026">
    <property type="component" value="Unassembled WGS sequence"/>
</dbReference>
<feature type="compositionally biased region" description="Gly residues" evidence="7">
    <location>
        <begin position="402"/>
        <end position="412"/>
    </location>
</feature>
<dbReference type="InterPro" id="IPR020846">
    <property type="entry name" value="MFS_dom"/>
</dbReference>
<keyword evidence="6 8" id="KW-0472">Membrane</keyword>
<evidence type="ECO:0000259" key="9">
    <source>
        <dbReference type="PROSITE" id="PS50850"/>
    </source>
</evidence>
<feature type="region of interest" description="Disordered" evidence="7">
    <location>
        <begin position="402"/>
        <end position="437"/>
    </location>
</feature>
<dbReference type="PANTHER" id="PTHR23517:SF2">
    <property type="entry name" value="MULTIDRUG RESISTANCE PROTEIN MDTH"/>
    <property type="match status" value="1"/>
</dbReference>
<feature type="transmembrane region" description="Helical" evidence="8">
    <location>
        <begin position="292"/>
        <end position="319"/>
    </location>
</feature>
<dbReference type="InterPro" id="IPR036259">
    <property type="entry name" value="MFS_trans_sf"/>
</dbReference>
<dbReference type="PROSITE" id="PS50850">
    <property type="entry name" value="MFS"/>
    <property type="match status" value="1"/>
</dbReference>
<evidence type="ECO:0000313" key="11">
    <source>
        <dbReference type="Proteomes" id="UP000600026"/>
    </source>
</evidence>
<name>A0A919LC72_9ACTN</name>
<dbReference type="AlphaFoldDB" id="A0A919LC72"/>
<organism evidence="10 11">
    <name type="scientific">Streptomyces xanthophaeus</name>
    <dbReference type="NCBI Taxonomy" id="67385"/>
    <lineage>
        <taxon>Bacteria</taxon>
        <taxon>Bacillati</taxon>
        <taxon>Actinomycetota</taxon>
        <taxon>Actinomycetes</taxon>
        <taxon>Kitasatosporales</taxon>
        <taxon>Streptomycetaceae</taxon>
        <taxon>Streptomyces</taxon>
    </lineage>
</organism>
<evidence type="ECO:0000256" key="4">
    <source>
        <dbReference type="ARBA" id="ARBA00022692"/>
    </source>
</evidence>
<evidence type="ECO:0000313" key="10">
    <source>
        <dbReference type="EMBL" id="GHI84771.1"/>
    </source>
</evidence>
<dbReference type="InterPro" id="IPR011701">
    <property type="entry name" value="MFS"/>
</dbReference>
<sequence length="437" mass="43901">MGDTGVLKGFKDVPRTVWLLAAGVFVNAVISFTFVFVFLYLTGPRALGAAEAGLVTGIGGVGLVAGNFTGGWYGDRFGHRRVLLVASALGGLALTALPLLPTPLLYAALPLAEYASGVVRAANSALVAVTVPEGARRQAFAVVRCAANGGFTLGPPLGALVATGISYDWLFVGDGLGTLLLALWTARVVPARGAPAKPAAAPDGGLGRGARGIRSELRARPALLVLLGAILVTDLVYRQQYGAFPLFLAEQGLDARVFGLVIALNGGVILLLELPAAIALRKRPALPVIGTGLVLVGAGYAALLLGAGLAGAVLMMVLLSLGEILYKTTATAYVADQAPEHAVGRFQSLYAGVSVSGVVLGPPLGGALYSAAPGLLWPLCAVLAAGAGAAVLWASRLKGGGAGGADGPGGADGADPEPRHAARPAHETGSRPRAVAG</sequence>
<dbReference type="GO" id="GO:0005886">
    <property type="term" value="C:plasma membrane"/>
    <property type="evidence" value="ECO:0007669"/>
    <property type="project" value="UniProtKB-SubCell"/>
</dbReference>
<comment type="caution">
    <text evidence="10">The sequence shown here is derived from an EMBL/GenBank/DDBJ whole genome shotgun (WGS) entry which is preliminary data.</text>
</comment>
<dbReference type="EMBL" id="BNEE01000004">
    <property type="protein sequence ID" value="GHI84771.1"/>
    <property type="molecule type" value="Genomic_DNA"/>
</dbReference>
<proteinExistence type="predicted"/>
<dbReference type="Pfam" id="PF07690">
    <property type="entry name" value="MFS_1"/>
    <property type="match status" value="1"/>
</dbReference>
<dbReference type="Gene3D" id="1.20.1250.20">
    <property type="entry name" value="MFS general substrate transporter like domains"/>
    <property type="match status" value="1"/>
</dbReference>